<reference evidence="2" key="3">
    <citation type="submission" date="2015-04" db="UniProtKB">
        <authorList>
            <consortium name="EnsemblPlants"/>
        </authorList>
    </citation>
    <scope>IDENTIFICATION</scope>
    <source>
        <strain evidence="2">cv. Jemalong A17</strain>
    </source>
</reference>
<evidence type="ECO:0000313" key="3">
    <source>
        <dbReference type="Proteomes" id="UP000002051"/>
    </source>
</evidence>
<protein>
    <submittedName>
        <fullName evidence="1 2">Uncharacterized protein</fullName>
    </submittedName>
</protein>
<reference evidence="1 3" key="2">
    <citation type="journal article" date="2014" name="BMC Genomics">
        <title>An improved genome release (version Mt4.0) for the model legume Medicago truncatula.</title>
        <authorList>
            <person name="Tang H."/>
            <person name="Krishnakumar V."/>
            <person name="Bidwell S."/>
            <person name="Rosen B."/>
            <person name="Chan A."/>
            <person name="Zhou S."/>
            <person name="Gentzbittel L."/>
            <person name="Childs K.L."/>
            <person name="Yandell M."/>
            <person name="Gundlach H."/>
            <person name="Mayer K.F."/>
            <person name="Schwartz D.C."/>
            <person name="Town C.D."/>
        </authorList>
    </citation>
    <scope>GENOME REANNOTATION</scope>
    <source>
        <strain evidence="1">A17</strain>
        <strain evidence="2 3">cv. Jemalong A17</strain>
    </source>
</reference>
<gene>
    <name evidence="1" type="ordered locus">MTR_3g491590</name>
</gene>
<dbReference type="EnsemblPlants" id="KEH35456">
    <property type="protein sequence ID" value="KEH35456"/>
    <property type="gene ID" value="MTR_3g491590"/>
</dbReference>
<dbReference type="AlphaFoldDB" id="A0A072V196"/>
<reference evidence="1 3" key="1">
    <citation type="journal article" date="2011" name="Nature">
        <title>The Medicago genome provides insight into the evolution of rhizobial symbioses.</title>
        <authorList>
            <person name="Young N.D."/>
            <person name="Debelle F."/>
            <person name="Oldroyd G.E."/>
            <person name="Geurts R."/>
            <person name="Cannon S.B."/>
            <person name="Udvardi M.K."/>
            <person name="Benedito V.A."/>
            <person name="Mayer K.F."/>
            <person name="Gouzy J."/>
            <person name="Schoof H."/>
            <person name="Van de Peer Y."/>
            <person name="Proost S."/>
            <person name="Cook D.R."/>
            <person name="Meyers B.C."/>
            <person name="Spannagl M."/>
            <person name="Cheung F."/>
            <person name="De Mita S."/>
            <person name="Krishnakumar V."/>
            <person name="Gundlach H."/>
            <person name="Zhou S."/>
            <person name="Mudge J."/>
            <person name="Bharti A.K."/>
            <person name="Murray J.D."/>
            <person name="Naoumkina M.A."/>
            <person name="Rosen B."/>
            <person name="Silverstein K.A."/>
            <person name="Tang H."/>
            <person name="Rombauts S."/>
            <person name="Zhao P.X."/>
            <person name="Zhou P."/>
            <person name="Barbe V."/>
            <person name="Bardou P."/>
            <person name="Bechner M."/>
            <person name="Bellec A."/>
            <person name="Berger A."/>
            <person name="Berges H."/>
            <person name="Bidwell S."/>
            <person name="Bisseling T."/>
            <person name="Choisne N."/>
            <person name="Couloux A."/>
            <person name="Denny R."/>
            <person name="Deshpande S."/>
            <person name="Dai X."/>
            <person name="Doyle J.J."/>
            <person name="Dudez A.M."/>
            <person name="Farmer A.D."/>
            <person name="Fouteau S."/>
            <person name="Franken C."/>
            <person name="Gibelin C."/>
            <person name="Gish J."/>
            <person name="Goldstein S."/>
            <person name="Gonzalez A.J."/>
            <person name="Green P.J."/>
            <person name="Hallab A."/>
            <person name="Hartog M."/>
            <person name="Hua A."/>
            <person name="Humphray S.J."/>
            <person name="Jeong D.H."/>
            <person name="Jing Y."/>
            <person name="Jocker A."/>
            <person name="Kenton S.M."/>
            <person name="Kim D.J."/>
            <person name="Klee K."/>
            <person name="Lai H."/>
            <person name="Lang C."/>
            <person name="Lin S."/>
            <person name="Macmil S.L."/>
            <person name="Magdelenat G."/>
            <person name="Matthews L."/>
            <person name="McCorrison J."/>
            <person name="Monaghan E.L."/>
            <person name="Mun J.H."/>
            <person name="Najar F.Z."/>
            <person name="Nicholson C."/>
            <person name="Noirot C."/>
            <person name="O'Bleness M."/>
            <person name="Paule C.R."/>
            <person name="Poulain J."/>
            <person name="Prion F."/>
            <person name="Qin B."/>
            <person name="Qu C."/>
            <person name="Retzel E.F."/>
            <person name="Riddle C."/>
            <person name="Sallet E."/>
            <person name="Samain S."/>
            <person name="Samson N."/>
            <person name="Sanders I."/>
            <person name="Saurat O."/>
            <person name="Scarpelli C."/>
            <person name="Schiex T."/>
            <person name="Segurens B."/>
            <person name="Severin A.J."/>
            <person name="Sherrier D.J."/>
            <person name="Shi R."/>
            <person name="Sims S."/>
            <person name="Singer S.R."/>
            <person name="Sinharoy S."/>
            <person name="Sterck L."/>
            <person name="Viollet A."/>
            <person name="Wang B.B."/>
            <person name="Wang K."/>
            <person name="Wang M."/>
            <person name="Wang X."/>
            <person name="Warfsmann J."/>
            <person name="Weissenbach J."/>
            <person name="White D.D."/>
            <person name="White J.D."/>
            <person name="Wiley G.B."/>
            <person name="Wincker P."/>
            <person name="Xing Y."/>
            <person name="Yang L."/>
            <person name="Yao Z."/>
            <person name="Ying F."/>
            <person name="Zhai J."/>
            <person name="Zhou L."/>
            <person name="Zuber A."/>
            <person name="Denarie J."/>
            <person name="Dixon R.A."/>
            <person name="May G.D."/>
            <person name="Schwartz D.C."/>
            <person name="Rogers J."/>
            <person name="Quetier F."/>
            <person name="Town C.D."/>
            <person name="Roe B.A."/>
        </authorList>
    </citation>
    <scope>NUCLEOTIDE SEQUENCE [LARGE SCALE GENOMIC DNA]</scope>
    <source>
        <strain evidence="1">A17</strain>
        <strain evidence="2 3">cv. Jemalong A17</strain>
    </source>
</reference>
<dbReference type="HOGENOM" id="CLU_2349940_0_0_1"/>
<evidence type="ECO:0000313" key="1">
    <source>
        <dbReference type="EMBL" id="KEH35456.1"/>
    </source>
</evidence>
<organism evidence="1 3">
    <name type="scientific">Medicago truncatula</name>
    <name type="common">Barrel medic</name>
    <name type="synonym">Medicago tribuloides</name>
    <dbReference type="NCBI Taxonomy" id="3880"/>
    <lineage>
        <taxon>Eukaryota</taxon>
        <taxon>Viridiplantae</taxon>
        <taxon>Streptophyta</taxon>
        <taxon>Embryophyta</taxon>
        <taxon>Tracheophyta</taxon>
        <taxon>Spermatophyta</taxon>
        <taxon>Magnoliopsida</taxon>
        <taxon>eudicotyledons</taxon>
        <taxon>Gunneridae</taxon>
        <taxon>Pentapetalae</taxon>
        <taxon>rosids</taxon>
        <taxon>fabids</taxon>
        <taxon>Fabales</taxon>
        <taxon>Fabaceae</taxon>
        <taxon>Papilionoideae</taxon>
        <taxon>50 kb inversion clade</taxon>
        <taxon>NPAAA clade</taxon>
        <taxon>Hologalegina</taxon>
        <taxon>IRL clade</taxon>
        <taxon>Trifolieae</taxon>
        <taxon>Medicago</taxon>
    </lineage>
</organism>
<name>A0A072V196_MEDTR</name>
<evidence type="ECO:0000313" key="2">
    <source>
        <dbReference type="EnsemblPlants" id="KEH35456"/>
    </source>
</evidence>
<accession>A0A072V196</accession>
<dbReference type="EMBL" id="CM001219">
    <property type="protein sequence ID" value="KEH35456.1"/>
    <property type="molecule type" value="Genomic_DNA"/>
</dbReference>
<sequence>MKNTTLGNLGTILIILAEKGRAYRPSYDGTMLGKIWVEANHINLIKRSMHPMMGALEIEHGQRKQLGKTYFGNFFVQLTRHDHELHRTLTCTLYTPL</sequence>
<dbReference type="Proteomes" id="UP000002051">
    <property type="component" value="Chromosome 3"/>
</dbReference>
<proteinExistence type="predicted"/>
<keyword evidence="3" id="KW-1185">Reference proteome</keyword>